<keyword evidence="5 8" id="KW-1133">Transmembrane helix</keyword>
<dbReference type="Gene3D" id="3.40.50.300">
    <property type="entry name" value="P-loop containing nucleotide triphosphate hydrolases"/>
    <property type="match status" value="1"/>
</dbReference>
<protein>
    <submittedName>
        <fullName evidence="11">ABC transporter ATP-binding protein/permease</fullName>
    </submittedName>
</protein>
<feature type="compositionally biased region" description="Basic and acidic residues" evidence="7">
    <location>
        <begin position="9"/>
        <end position="22"/>
    </location>
</feature>
<dbReference type="SUPFAM" id="SSF90123">
    <property type="entry name" value="ABC transporter transmembrane region"/>
    <property type="match status" value="1"/>
</dbReference>
<dbReference type="PROSITE" id="PS50929">
    <property type="entry name" value="ABC_TM1F"/>
    <property type="match status" value="1"/>
</dbReference>
<keyword evidence="3" id="KW-0547">Nucleotide-binding</keyword>
<dbReference type="CDD" id="cd18544">
    <property type="entry name" value="ABC_6TM_TmrA_like"/>
    <property type="match status" value="1"/>
</dbReference>
<reference evidence="11" key="1">
    <citation type="submission" date="2022-08" db="EMBL/GenBank/DDBJ databases">
        <title>Alicyclobacillus fastidiosus DSM 17978, complete genome.</title>
        <authorList>
            <person name="Wang Q."/>
            <person name="Cai R."/>
            <person name="Wang Z."/>
        </authorList>
    </citation>
    <scope>NUCLEOTIDE SEQUENCE</scope>
    <source>
        <strain evidence="11">DSM 17978</strain>
    </source>
</reference>
<dbReference type="Pfam" id="PF00005">
    <property type="entry name" value="ABC_tran"/>
    <property type="match status" value="1"/>
</dbReference>
<evidence type="ECO:0000256" key="4">
    <source>
        <dbReference type="ARBA" id="ARBA00022840"/>
    </source>
</evidence>
<evidence type="ECO:0000259" key="9">
    <source>
        <dbReference type="PROSITE" id="PS50893"/>
    </source>
</evidence>
<feature type="region of interest" description="Disordered" evidence="7">
    <location>
        <begin position="1"/>
        <end position="32"/>
    </location>
</feature>
<dbReference type="Proteomes" id="UP001164761">
    <property type="component" value="Chromosome"/>
</dbReference>
<gene>
    <name evidence="11" type="ORF">NZD89_11395</name>
</gene>
<dbReference type="InterPro" id="IPR036640">
    <property type="entry name" value="ABC1_TM_sf"/>
</dbReference>
<dbReference type="PROSITE" id="PS50893">
    <property type="entry name" value="ABC_TRANSPORTER_2"/>
    <property type="match status" value="1"/>
</dbReference>
<dbReference type="InterPro" id="IPR003439">
    <property type="entry name" value="ABC_transporter-like_ATP-bd"/>
</dbReference>
<dbReference type="RefSeq" id="WP_268007836.1">
    <property type="nucleotide sequence ID" value="NZ_BSUT01000001.1"/>
</dbReference>
<dbReference type="Gene3D" id="1.20.1560.10">
    <property type="entry name" value="ABC transporter type 1, transmembrane domain"/>
    <property type="match status" value="1"/>
</dbReference>
<dbReference type="InterPro" id="IPR027417">
    <property type="entry name" value="P-loop_NTPase"/>
</dbReference>
<evidence type="ECO:0000313" key="12">
    <source>
        <dbReference type="Proteomes" id="UP001164761"/>
    </source>
</evidence>
<feature type="transmembrane region" description="Helical" evidence="8">
    <location>
        <begin position="201"/>
        <end position="219"/>
    </location>
</feature>
<dbReference type="SMART" id="SM00382">
    <property type="entry name" value="AAA"/>
    <property type="match status" value="1"/>
</dbReference>
<proteinExistence type="predicted"/>
<dbReference type="CDD" id="cd03254">
    <property type="entry name" value="ABCC_Glucan_exporter_like"/>
    <property type="match status" value="1"/>
</dbReference>
<evidence type="ECO:0000256" key="7">
    <source>
        <dbReference type="SAM" id="MobiDB-lite"/>
    </source>
</evidence>
<dbReference type="SUPFAM" id="SSF52540">
    <property type="entry name" value="P-loop containing nucleoside triphosphate hydrolases"/>
    <property type="match status" value="1"/>
</dbReference>
<keyword evidence="4 11" id="KW-0067">ATP-binding</keyword>
<evidence type="ECO:0000256" key="5">
    <source>
        <dbReference type="ARBA" id="ARBA00022989"/>
    </source>
</evidence>
<evidence type="ECO:0000256" key="1">
    <source>
        <dbReference type="ARBA" id="ARBA00004651"/>
    </source>
</evidence>
<comment type="subcellular location">
    <subcellularLocation>
        <location evidence="1">Cell membrane</location>
        <topology evidence="1">Multi-pass membrane protein</topology>
    </subcellularLocation>
</comment>
<evidence type="ECO:0000256" key="3">
    <source>
        <dbReference type="ARBA" id="ARBA00022741"/>
    </source>
</evidence>
<feature type="domain" description="ABC transmembrane type-1" evidence="10">
    <location>
        <begin position="60"/>
        <end position="344"/>
    </location>
</feature>
<evidence type="ECO:0000256" key="6">
    <source>
        <dbReference type="ARBA" id="ARBA00023136"/>
    </source>
</evidence>
<keyword evidence="6 8" id="KW-0472">Membrane</keyword>
<evidence type="ECO:0000259" key="10">
    <source>
        <dbReference type="PROSITE" id="PS50929"/>
    </source>
</evidence>
<name>A0ABY6ZM84_9BACL</name>
<feature type="region of interest" description="Disordered" evidence="7">
    <location>
        <begin position="620"/>
        <end position="639"/>
    </location>
</feature>
<feature type="compositionally biased region" description="Polar residues" evidence="7">
    <location>
        <begin position="23"/>
        <end position="32"/>
    </location>
</feature>
<dbReference type="PANTHER" id="PTHR43394:SF1">
    <property type="entry name" value="ATP-BINDING CASSETTE SUB-FAMILY B MEMBER 10, MITOCHONDRIAL"/>
    <property type="match status" value="1"/>
</dbReference>
<keyword evidence="12" id="KW-1185">Reference proteome</keyword>
<evidence type="ECO:0000313" key="11">
    <source>
        <dbReference type="EMBL" id="WAH43930.1"/>
    </source>
</evidence>
<sequence>MKYSFRRAQAKDEFDVGQDKAQGRNQSVSQESALDTVSSRGIGGLIRLSTYAKPHILGFALIVVLAIIFNVTGTLQPYLVKVAIDNDLNLSHPNLHGLTVICCVYIVTVIVGVAANYTQVVVLQYIGQSIIRSIRLDLFQHITRQAMRFFDKVAIGRLVTTVSNDTENINQFFTQFFLSTVSNALSIIMIVFAMYELNGQVATYSMVVVPIVFTISFVFRKRMRRAYQVTRTRLSRVIVFLAENLAGIRIIQLFRQEKRQADEFERLNSGYRDANVFEYGTMVSFNRALELLANLSVAAMIFVGGDAVLHHAIKFGTLYAFISYIKNFFAPINAITQQWNTLLSALVSAERIGNILRLKPAIQDPPEPVDVARLDVNARIEFCDVFFAYQEDQPVLQGINFTIEPGMFVGFVGATGAGKSSIMSLLMRFYDAVTGQILIGGRDVREFRQADLHALIGLVQQDVYIFSGSIADNIRLFRPDISDEQVVDAAITVGAHRFIERLPNGYNTEVYAKGTNLSMGERQLIAFARIVAFDPRVIILDEATANLDSQTEEWVQAGLQAVSKSRTTLVIAHRLSTIRNADTIFVLDKGGIVEQGNHEELLSRGGYYATLHANSGVSSVHVVGEPGRPSRQVATEFSG</sequence>
<feature type="transmembrane region" description="Helical" evidence="8">
    <location>
        <begin position="176"/>
        <end position="195"/>
    </location>
</feature>
<feature type="transmembrane region" description="Helical" evidence="8">
    <location>
        <begin position="98"/>
        <end position="126"/>
    </location>
</feature>
<dbReference type="GO" id="GO:0005524">
    <property type="term" value="F:ATP binding"/>
    <property type="evidence" value="ECO:0007669"/>
    <property type="project" value="UniProtKB-KW"/>
</dbReference>
<feature type="transmembrane region" description="Helical" evidence="8">
    <location>
        <begin position="56"/>
        <end position="78"/>
    </location>
</feature>
<feature type="transmembrane region" description="Helical" evidence="8">
    <location>
        <begin position="291"/>
        <end position="313"/>
    </location>
</feature>
<dbReference type="InterPro" id="IPR011527">
    <property type="entry name" value="ABC1_TM_dom"/>
</dbReference>
<dbReference type="EMBL" id="CP104067">
    <property type="protein sequence ID" value="WAH43930.1"/>
    <property type="molecule type" value="Genomic_DNA"/>
</dbReference>
<organism evidence="11 12">
    <name type="scientific">Alicyclobacillus fastidiosus</name>
    <dbReference type="NCBI Taxonomy" id="392011"/>
    <lineage>
        <taxon>Bacteria</taxon>
        <taxon>Bacillati</taxon>
        <taxon>Bacillota</taxon>
        <taxon>Bacilli</taxon>
        <taxon>Bacillales</taxon>
        <taxon>Alicyclobacillaceae</taxon>
        <taxon>Alicyclobacillus</taxon>
    </lineage>
</organism>
<dbReference type="Pfam" id="PF00664">
    <property type="entry name" value="ABC_membrane"/>
    <property type="match status" value="1"/>
</dbReference>
<feature type="domain" description="ABC transporter" evidence="9">
    <location>
        <begin position="380"/>
        <end position="614"/>
    </location>
</feature>
<accession>A0ABY6ZM84</accession>
<evidence type="ECO:0000256" key="2">
    <source>
        <dbReference type="ARBA" id="ARBA00022692"/>
    </source>
</evidence>
<dbReference type="InterPro" id="IPR039421">
    <property type="entry name" value="Type_1_exporter"/>
</dbReference>
<keyword evidence="2 8" id="KW-0812">Transmembrane</keyword>
<dbReference type="InterPro" id="IPR003593">
    <property type="entry name" value="AAA+_ATPase"/>
</dbReference>
<evidence type="ECO:0000256" key="8">
    <source>
        <dbReference type="SAM" id="Phobius"/>
    </source>
</evidence>
<dbReference type="PANTHER" id="PTHR43394">
    <property type="entry name" value="ATP-DEPENDENT PERMEASE MDL1, MITOCHONDRIAL"/>
    <property type="match status" value="1"/>
</dbReference>